<evidence type="ECO:0000259" key="9">
    <source>
        <dbReference type="PROSITE" id="PS50893"/>
    </source>
</evidence>
<feature type="domain" description="ABC transporter" evidence="9">
    <location>
        <begin position="6"/>
        <end position="256"/>
    </location>
</feature>
<dbReference type="RefSeq" id="WP_096162845.1">
    <property type="nucleotide sequence ID" value="NZ_NRGP01000023.1"/>
</dbReference>
<dbReference type="GO" id="GO:0015833">
    <property type="term" value="P:peptide transport"/>
    <property type="evidence" value="ECO:0007669"/>
    <property type="project" value="InterPro"/>
</dbReference>
<name>A0A2A3Z215_BREAU</name>
<dbReference type="SUPFAM" id="SSF52540">
    <property type="entry name" value="P-loop containing nucleoside triphosphate hydrolases"/>
    <property type="match status" value="1"/>
</dbReference>
<dbReference type="FunFam" id="3.40.50.300:FF:000016">
    <property type="entry name" value="Oligopeptide ABC transporter ATP-binding component"/>
    <property type="match status" value="1"/>
</dbReference>
<evidence type="ECO:0000256" key="7">
    <source>
        <dbReference type="ARBA" id="ARBA00023136"/>
    </source>
</evidence>
<evidence type="ECO:0000256" key="8">
    <source>
        <dbReference type="SAM" id="MobiDB-lite"/>
    </source>
</evidence>
<evidence type="ECO:0000256" key="3">
    <source>
        <dbReference type="ARBA" id="ARBA00022448"/>
    </source>
</evidence>
<comment type="similarity">
    <text evidence="2">Belongs to the ABC transporter superfamily.</text>
</comment>
<dbReference type="Pfam" id="PF00005">
    <property type="entry name" value="ABC_tran"/>
    <property type="match status" value="1"/>
</dbReference>
<dbReference type="PROSITE" id="PS00211">
    <property type="entry name" value="ABC_TRANSPORTER_1"/>
    <property type="match status" value="1"/>
</dbReference>
<dbReference type="CDD" id="cd03257">
    <property type="entry name" value="ABC_NikE_OppD_transporters"/>
    <property type="match status" value="1"/>
</dbReference>
<dbReference type="InterPro" id="IPR013563">
    <property type="entry name" value="Oligopep_ABC_C"/>
</dbReference>
<evidence type="ECO:0000256" key="2">
    <source>
        <dbReference type="ARBA" id="ARBA00005417"/>
    </source>
</evidence>
<evidence type="ECO:0000313" key="11">
    <source>
        <dbReference type="Proteomes" id="UP000217564"/>
    </source>
</evidence>
<keyword evidence="6 10" id="KW-0067">ATP-binding</keyword>
<evidence type="ECO:0000256" key="6">
    <source>
        <dbReference type="ARBA" id="ARBA00022840"/>
    </source>
</evidence>
<comment type="caution">
    <text evidence="10">The sequence shown here is derived from an EMBL/GenBank/DDBJ whole genome shotgun (WGS) entry which is preliminary data.</text>
</comment>
<dbReference type="SMART" id="SM00382">
    <property type="entry name" value="AAA"/>
    <property type="match status" value="1"/>
</dbReference>
<gene>
    <name evidence="10" type="ORF">CIK64_15420</name>
</gene>
<dbReference type="GO" id="GO:0016887">
    <property type="term" value="F:ATP hydrolysis activity"/>
    <property type="evidence" value="ECO:0007669"/>
    <property type="project" value="InterPro"/>
</dbReference>
<dbReference type="InterPro" id="IPR003439">
    <property type="entry name" value="ABC_transporter-like_ATP-bd"/>
</dbReference>
<evidence type="ECO:0000256" key="5">
    <source>
        <dbReference type="ARBA" id="ARBA00022741"/>
    </source>
</evidence>
<dbReference type="GO" id="GO:0005886">
    <property type="term" value="C:plasma membrane"/>
    <property type="evidence" value="ECO:0007669"/>
    <property type="project" value="UniProtKB-SubCell"/>
</dbReference>
<dbReference type="AlphaFoldDB" id="A0A2A3Z215"/>
<reference evidence="10 11" key="1">
    <citation type="journal article" date="2017" name="Elife">
        <title>Extensive horizontal gene transfer in cheese-associated bacteria.</title>
        <authorList>
            <person name="Bonham K.S."/>
            <person name="Wolfe B.E."/>
            <person name="Dutton R.J."/>
        </authorList>
    </citation>
    <scope>NUCLEOTIDE SEQUENCE [LARGE SCALE GENOMIC DNA]</scope>
    <source>
        <strain evidence="10 11">947_7</strain>
    </source>
</reference>
<organism evidence="10 11">
    <name type="scientific">Brevibacterium aurantiacum</name>
    <dbReference type="NCBI Taxonomy" id="273384"/>
    <lineage>
        <taxon>Bacteria</taxon>
        <taxon>Bacillati</taxon>
        <taxon>Actinomycetota</taxon>
        <taxon>Actinomycetes</taxon>
        <taxon>Micrococcales</taxon>
        <taxon>Brevibacteriaceae</taxon>
        <taxon>Brevibacterium</taxon>
    </lineage>
</organism>
<accession>A0A2A3Z215</accession>
<keyword evidence="7" id="KW-0472">Membrane</keyword>
<dbReference type="Gene3D" id="3.40.50.300">
    <property type="entry name" value="P-loop containing nucleotide triphosphate hydrolases"/>
    <property type="match status" value="1"/>
</dbReference>
<evidence type="ECO:0000256" key="4">
    <source>
        <dbReference type="ARBA" id="ARBA00022475"/>
    </source>
</evidence>
<keyword evidence="4" id="KW-1003">Cell membrane</keyword>
<feature type="region of interest" description="Disordered" evidence="8">
    <location>
        <begin position="332"/>
        <end position="355"/>
    </location>
</feature>
<dbReference type="Proteomes" id="UP000217564">
    <property type="component" value="Unassembled WGS sequence"/>
</dbReference>
<comment type="subcellular location">
    <subcellularLocation>
        <location evidence="1">Cell membrane</location>
        <topology evidence="1">Peripheral membrane protein</topology>
    </subcellularLocation>
</comment>
<evidence type="ECO:0000313" key="10">
    <source>
        <dbReference type="EMBL" id="PCC45523.1"/>
    </source>
</evidence>
<keyword evidence="3" id="KW-0813">Transport</keyword>
<evidence type="ECO:0000256" key="1">
    <source>
        <dbReference type="ARBA" id="ARBA00004202"/>
    </source>
</evidence>
<dbReference type="EMBL" id="NRGP01000023">
    <property type="protein sequence ID" value="PCC45523.1"/>
    <property type="molecule type" value="Genomic_DNA"/>
</dbReference>
<proteinExistence type="inferred from homology"/>
<keyword evidence="5" id="KW-0547">Nucleotide-binding</keyword>
<dbReference type="PANTHER" id="PTHR43297">
    <property type="entry name" value="OLIGOPEPTIDE TRANSPORT ATP-BINDING PROTEIN APPD"/>
    <property type="match status" value="1"/>
</dbReference>
<dbReference type="NCBIfam" id="TIGR01727">
    <property type="entry name" value="oligo_HPY"/>
    <property type="match status" value="1"/>
</dbReference>
<dbReference type="InterPro" id="IPR050388">
    <property type="entry name" value="ABC_Ni/Peptide_Import"/>
</dbReference>
<dbReference type="PANTHER" id="PTHR43297:SF2">
    <property type="entry name" value="DIPEPTIDE TRANSPORT ATP-BINDING PROTEIN DPPD"/>
    <property type="match status" value="1"/>
</dbReference>
<dbReference type="GO" id="GO:0005524">
    <property type="term" value="F:ATP binding"/>
    <property type="evidence" value="ECO:0007669"/>
    <property type="project" value="UniProtKB-KW"/>
</dbReference>
<dbReference type="Pfam" id="PF08352">
    <property type="entry name" value="oligo_HPY"/>
    <property type="match status" value="1"/>
</dbReference>
<sequence length="355" mass="38962">MNNHLLNVSNLSVDFTKNNTLVRAVDDISFHVDEGEILGIAGESGSGKSVSTTAMVKLLNPRSAKISGEVSFEGKNILKLTSKALRAIRGRDISMIFQDPMNSLTPVYTVGQQIVEQIRTHQSISRSEAKKMAIDLLDRVRIPAASRRVHSYPHELSGGMRQRVAIAMALSCNPKLLIADEPTTALDVTTQAQVLGLMRELKDEFGTAIILITHDMGVLAGMCDRIQIMYSGRTVESGPRREVLDQPRHPYTWGLLGAVPSVRGDRARRLVAIPGSAPGAQPVEQLQGCGFRDRCPVAFDKCVYTPPLEPSSPNPHHVDACWLEPGERGTRRAEVEQQRLYGETTAVPEPQEEVL</sequence>
<dbReference type="InterPro" id="IPR003593">
    <property type="entry name" value="AAA+_ATPase"/>
</dbReference>
<dbReference type="InterPro" id="IPR027417">
    <property type="entry name" value="P-loop_NTPase"/>
</dbReference>
<dbReference type="PROSITE" id="PS50893">
    <property type="entry name" value="ABC_TRANSPORTER_2"/>
    <property type="match status" value="1"/>
</dbReference>
<dbReference type="InterPro" id="IPR017871">
    <property type="entry name" value="ABC_transporter-like_CS"/>
</dbReference>
<protein>
    <submittedName>
        <fullName evidence="10">ABC transporter ATP-binding protein</fullName>
    </submittedName>
</protein>